<dbReference type="Gene3D" id="2.40.70.10">
    <property type="entry name" value="Acid Proteases"/>
    <property type="match status" value="1"/>
</dbReference>
<evidence type="ECO:0000256" key="2">
    <source>
        <dbReference type="ARBA" id="ARBA00022679"/>
    </source>
</evidence>
<keyword evidence="6" id="KW-0472">Membrane</keyword>
<gene>
    <name evidence="8" type="ORF">IFR04_013801</name>
</gene>
<accession>A0A8H7T422</accession>
<dbReference type="GO" id="GO:0004714">
    <property type="term" value="F:transmembrane receptor protein tyrosine kinase activity"/>
    <property type="evidence" value="ECO:0007669"/>
    <property type="project" value="UniProtKB-EC"/>
</dbReference>
<keyword evidence="4" id="KW-0829">Tyrosine-protein kinase</keyword>
<dbReference type="EMBL" id="JAFJYH010000335">
    <property type="protein sequence ID" value="KAG4413079.1"/>
    <property type="molecule type" value="Genomic_DNA"/>
</dbReference>
<reference evidence="8" key="1">
    <citation type="submission" date="2021-02" db="EMBL/GenBank/DDBJ databases">
        <title>Genome sequence Cadophora malorum strain M34.</title>
        <authorList>
            <person name="Stefanovic E."/>
            <person name="Vu D."/>
            <person name="Scully C."/>
            <person name="Dijksterhuis J."/>
            <person name="Roader J."/>
            <person name="Houbraken J."/>
        </authorList>
    </citation>
    <scope>NUCLEOTIDE SEQUENCE</scope>
    <source>
        <strain evidence="8">M34</strain>
    </source>
</reference>
<feature type="compositionally biased region" description="Basic and acidic residues" evidence="5">
    <location>
        <begin position="417"/>
        <end position="428"/>
    </location>
</feature>
<dbReference type="SUPFAM" id="SSF50630">
    <property type="entry name" value="Acid proteases"/>
    <property type="match status" value="1"/>
</dbReference>
<feature type="region of interest" description="Disordered" evidence="5">
    <location>
        <begin position="417"/>
        <end position="458"/>
    </location>
</feature>
<evidence type="ECO:0000256" key="3">
    <source>
        <dbReference type="ARBA" id="ARBA00022777"/>
    </source>
</evidence>
<dbReference type="EC" id="2.7.10.1" evidence="1"/>
<evidence type="ECO:0000256" key="5">
    <source>
        <dbReference type="SAM" id="MobiDB-lite"/>
    </source>
</evidence>
<keyword evidence="6" id="KW-0812">Transmembrane</keyword>
<feature type="chain" id="PRO_5034062363" description="receptor protein-tyrosine kinase" evidence="7">
    <location>
        <begin position="26"/>
        <end position="458"/>
    </location>
</feature>
<dbReference type="InterPro" id="IPR044912">
    <property type="entry name" value="Egfr_JX_dom"/>
</dbReference>
<dbReference type="InterPro" id="IPR021109">
    <property type="entry name" value="Peptidase_aspartic_dom_sf"/>
</dbReference>
<feature type="signal peptide" evidence="7">
    <location>
        <begin position="1"/>
        <end position="25"/>
    </location>
</feature>
<dbReference type="AlphaFoldDB" id="A0A8H7T422"/>
<evidence type="ECO:0000256" key="6">
    <source>
        <dbReference type="SAM" id="Phobius"/>
    </source>
</evidence>
<evidence type="ECO:0000313" key="9">
    <source>
        <dbReference type="Proteomes" id="UP000664132"/>
    </source>
</evidence>
<dbReference type="Gene3D" id="6.10.250.2930">
    <property type="match status" value="1"/>
</dbReference>
<sequence length="458" mass="48916">MISLFFSIHLFGCFLLPFLSPLAQAATGECSIPPLYLPWRNIAVSLDGLAVTRGIELGIGTPSQIFSLRPATTLNNTRISNVLECVSLTNTTCIGAAGGVFDATKSSTYEVSIRSAWNGSQADQETATGSYVYFNDVLKFERNGSVLGFPLVNAGLEGEADNGIPLGVDSSFLKTATNGLVAPSSAWSLWAGSRSLSPVDGALVIGGYDSARILPNTNLTTFPIGSWTSSRHIRLSPSRNRTPHKGLSLPGLNYPISQRPDGNLTVILNNGYKTVVPNSELFTIKRGSDDLGRYAIVNDSLVDSGINYNANADPASVRAILGGMFLTQDYLVVDYEMGIFKMAPAVQGPLDENRANLVPICSQRGDSVNGTDTSKPDPTAKTNVGAIAGGVVGGVGALVGIVLGVWWLLKRKRKVREEKNRRELENTHRQSSMLSVSELPSPVHPPGPPKQLYELPSP</sequence>
<dbReference type="OrthoDB" id="5361565at2759"/>
<keyword evidence="6" id="KW-1133">Transmembrane helix</keyword>
<organism evidence="8 9">
    <name type="scientific">Cadophora malorum</name>
    <dbReference type="NCBI Taxonomy" id="108018"/>
    <lineage>
        <taxon>Eukaryota</taxon>
        <taxon>Fungi</taxon>
        <taxon>Dikarya</taxon>
        <taxon>Ascomycota</taxon>
        <taxon>Pezizomycotina</taxon>
        <taxon>Leotiomycetes</taxon>
        <taxon>Helotiales</taxon>
        <taxon>Ploettnerulaceae</taxon>
        <taxon>Cadophora</taxon>
    </lineage>
</organism>
<protein>
    <recommendedName>
        <fullName evidence="1">receptor protein-tyrosine kinase</fullName>
        <ecNumber evidence="1">2.7.10.1</ecNumber>
    </recommendedName>
</protein>
<keyword evidence="3" id="KW-0418">Kinase</keyword>
<evidence type="ECO:0000313" key="8">
    <source>
        <dbReference type="EMBL" id="KAG4413079.1"/>
    </source>
</evidence>
<comment type="caution">
    <text evidence="8">The sequence shown here is derived from an EMBL/GenBank/DDBJ whole genome shotgun (WGS) entry which is preliminary data.</text>
</comment>
<dbReference type="Proteomes" id="UP000664132">
    <property type="component" value="Unassembled WGS sequence"/>
</dbReference>
<proteinExistence type="predicted"/>
<evidence type="ECO:0000256" key="1">
    <source>
        <dbReference type="ARBA" id="ARBA00011902"/>
    </source>
</evidence>
<evidence type="ECO:0000256" key="7">
    <source>
        <dbReference type="SAM" id="SignalP"/>
    </source>
</evidence>
<feature type="transmembrane region" description="Helical" evidence="6">
    <location>
        <begin position="384"/>
        <end position="409"/>
    </location>
</feature>
<name>A0A8H7T422_9HELO</name>
<evidence type="ECO:0000256" key="4">
    <source>
        <dbReference type="ARBA" id="ARBA00023137"/>
    </source>
</evidence>
<keyword evidence="2" id="KW-0808">Transferase</keyword>
<keyword evidence="9" id="KW-1185">Reference proteome</keyword>
<keyword evidence="7" id="KW-0732">Signal</keyword>